<dbReference type="InterPro" id="IPR050177">
    <property type="entry name" value="Lipid_A_modif_metabolic_enz"/>
</dbReference>
<dbReference type="PANTHER" id="PTHR43245">
    <property type="entry name" value="BIFUNCTIONAL POLYMYXIN RESISTANCE PROTEIN ARNA"/>
    <property type="match status" value="1"/>
</dbReference>
<dbReference type="Pfam" id="PF01370">
    <property type="entry name" value="Epimerase"/>
    <property type="match status" value="1"/>
</dbReference>
<dbReference type="InterPro" id="IPR036291">
    <property type="entry name" value="NAD(P)-bd_dom_sf"/>
</dbReference>
<dbReference type="SUPFAM" id="SSF51735">
    <property type="entry name" value="NAD(P)-binding Rossmann-fold domains"/>
    <property type="match status" value="1"/>
</dbReference>
<feature type="domain" description="NAD-dependent epimerase/dehydratase" evidence="1">
    <location>
        <begin position="4"/>
        <end position="236"/>
    </location>
</feature>
<dbReference type="Proteomes" id="UP001518990">
    <property type="component" value="Unassembled WGS sequence"/>
</dbReference>
<evidence type="ECO:0000313" key="3">
    <source>
        <dbReference type="Proteomes" id="UP001518990"/>
    </source>
</evidence>
<protein>
    <submittedName>
        <fullName evidence="2">NAD-dependent epimerase/dehydratase family protein</fullName>
    </submittedName>
</protein>
<dbReference type="RefSeq" id="WP_207450124.1">
    <property type="nucleotide sequence ID" value="NZ_CP061091.1"/>
</dbReference>
<evidence type="ECO:0000313" key="2">
    <source>
        <dbReference type="EMBL" id="MBO1076771.1"/>
    </source>
</evidence>
<dbReference type="EMBL" id="JACTNF010000029">
    <property type="protein sequence ID" value="MBO1076771.1"/>
    <property type="molecule type" value="Genomic_DNA"/>
</dbReference>
<dbReference type="Gene3D" id="3.40.50.720">
    <property type="entry name" value="NAD(P)-binding Rossmann-like Domain"/>
    <property type="match status" value="1"/>
</dbReference>
<proteinExistence type="predicted"/>
<gene>
    <name evidence="2" type="ORF">IAI60_19325</name>
</gene>
<dbReference type="InterPro" id="IPR001509">
    <property type="entry name" value="Epimerase_deHydtase"/>
</dbReference>
<dbReference type="PANTHER" id="PTHR43245:SF13">
    <property type="entry name" value="UDP-D-APIOSE_UDP-D-XYLOSE SYNTHASE 2"/>
    <property type="match status" value="1"/>
</dbReference>
<accession>A0ABS3KH18</accession>
<organism evidence="2 3">
    <name type="scientific">Roseomonas marmotae</name>
    <dbReference type="NCBI Taxonomy" id="2768161"/>
    <lineage>
        <taxon>Bacteria</taxon>
        <taxon>Pseudomonadati</taxon>
        <taxon>Pseudomonadota</taxon>
        <taxon>Alphaproteobacteria</taxon>
        <taxon>Acetobacterales</taxon>
        <taxon>Roseomonadaceae</taxon>
        <taxon>Roseomonas</taxon>
    </lineage>
</organism>
<keyword evidence="3" id="KW-1185">Reference proteome</keyword>
<reference evidence="2 3" key="1">
    <citation type="submission" date="2020-09" db="EMBL/GenBank/DDBJ databases">
        <title>Roseomonas.</title>
        <authorList>
            <person name="Zhu W."/>
        </authorList>
    </citation>
    <scope>NUCLEOTIDE SEQUENCE [LARGE SCALE GENOMIC DNA]</scope>
    <source>
        <strain evidence="2 3">1311</strain>
    </source>
</reference>
<evidence type="ECO:0000259" key="1">
    <source>
        <dbReference type="Pfam" id="PF01370"/>
    </source>
</evidence>
<name>A0ABS3KH18_9PROT</name>
<dbReference type="Gene3D" id="3.90.25.10">
    <property type="entry name" value="UDP-galactose 4-epimerase, domain 1"/>
    <property type="match status" value="1"/>
</dbReference>
<sequence>MATILVTGGCGFIGSHLCAALRARGDRVRVLDDLSTGHEANLVPGASLLIGDVSNAETVRQAVAGVDAVFHLAAVASVERGVQDWYGTHRINLSGTIAVLDAARHSGIPVVYASSAAVYGDADALPLHEGTQPRPLSAYGADKLGCEQHARVAGHTHGVPTAGLRFFNVYGPRQDPNSPYSGVISIFCDRISQGQSVQVFGDGLQTRDFVYVGDVVRMLLAALPAASVSAPVFNVCSGQPTSVLDLASLVAELCGVPLDVQHRPSRSSEIRHSLGQPALAREKLMTTASVSLRDGLAETLAWLSAGRPGLSEQAGPFRAIRAA</sequence>
<comment type="caution">
    <text evidence="2">The sequence shown here is derived from an EMBL/GenBank/DDBJ whole genome shotgun (WGS) entry which is preliminary data.</text>
</comment>